<dbReference type="Proteomes" id="UP001596106">
    <property type="component" value="Unassembled WGS sequence"/>
</dbReference>
<keyword evidence="1" id="KW-0472">Membrane</keyword>
<evidence type="ECO:0000256" key="1">
    <source>
        <dbReference type="SAM" id="Phobius"/>
    </source>
</evidence>
<gene>
    <name evidence="2" type="ORF">ACFPMF_22095</name>
</gene>
<keyword evidence="1" id="KW-1133">Transmembrane helix</keyword>
<evidence type="ECO:0000313" key="3">
    <source>
        <dbReference type="Proteomes" id="UP001596106"/>
    </source>
</evidence>
<organism evidence="2 3">
    <name type="scientific">Larkinella bovis</name>
    <dbReference type="NCBI Taxonomy" id="683041"/>
    <lineage>
        <taxon>Bacteria</taxon>
        <taxon>Pseudomonadati</taxon>
        <taxon>Bacteroidota</taxon>
        <taxon>Cytophagia</taxon>
        <taxon>Cytophagales</taxon>
        <taxon>Spirosomataceae</taxon>
        <taxon>Larkinella</taxon>
    </lineage>
</organism>
<evidence type="ECO:0008006" key="4">
    <source>
        <dbReference type="Google" id="ProtNLM"/>
    </source>
</evidence>
<name>A0ABW0IIM5_9BACT</name>
<evidence type="ECO:0000313" key="2">
    <source>
        <dbReference type="EMBL" id="MFC5412032.1"/>
    </source>
</evidence>
<feature type="transmembrane region" description="Helical" evidence="1">
    <location>
        <begin position="161"/>
        <end position="181"/>
    </location>
</feature>
<protein>
    <recommendedName>
        <fullName evidence="4">DoxX family membrane protein</fullName>
    </recommendedName>
</protein>
<comment type="caution">
    <text evidence="2">The sequence shown here is derived from an EMBL/GenBank/DDBJ whole genome shotgun (WGS) entry which is preliminary data.</text>
</comment>
<proteinExistence type="predicted"/>
<feature type="transmembrane region" description="Helical" evidence="1">
    <location>
        <begin position="58"/>
        <end position="85"/>
    </location>
</feature>
<feature type="transmembrane region" description="Helical" evidence="1">
    <location>
        <begin position="91"/>
        <end position="111"/>
    </location>
</feature>
<sequence length="185" mass="20753">MPTNNWTRYFELASRYYVFLILNIYGWAKMTGHQFFRPGHFPAEVAAIPLAKATGFQLAWAFFGYSTPYILFIGLAQVVGAWLLLWDKSKLIGIAILLPVLLNIIMVDLAYQISFGAMAVAGMCLFLLVLVLVWNQSTLRTVFSLLFQTSTSAPHTLKERGIALIIMVGLLGFYFGLLHLLGQIK</sequence>
<keyword evidence="1" id="KW-0812">Transmembrane</keyword>
<keyword evidence="3" id="KW-1185">Reference proteome</keyword>
<dbReference type="RefSeq" id="WP_379849134.1">
    <property type="nucleotide sequence ID" value="NZ_JBHSMA010000009.1"/>
</dbReference>
<accession>A0ABW0IIM5</accession>
<dbReference type="EMBL" id="JBHSMA010000009">
    <property type="protein sequence ID" value="MFC5412032.1"/>
    <property type="molecule type" value="Genomic_DNA"/>
</dbReference>
<feature type="transmembrane region" description="Helical" evidence="1">
    <location>
        <begin position="118"/>
        <end position="137"/>
    </location>
</feature>
<feature type="transmembrane region" description="Helical" evidence="1">
    <location>
        <begin position="12"/>
        <end position="28"/>
    </location>
</feature>
<reference evidence="3" key="1">
    <citation type="journal article" date="2019" name="Int. J. Syst. Evol. Microbiol.">
        <title>The Global Catalogue of Microorganisms (GCM) 10K type strain sequencing project: providing services to taxonomists for standard genome sequencing and annotation.</title>
        <authorList>
            <consortium name="The Broad Institute Genomics Platform"/>
            <consortium name="The Broad Institute Genome Sequencing Center for Infectious Disease"/>
            <person name="Wu L."/>
            <person name="Ma J."/>
        </authorList>
    </citation>
    <scope>NUCLEOTIDE SEQUENCE [LARGE SCALE GENOMIC DNA]</scope>
    <source>
        <strain evidence="3">CCUG 55250</strain>
    </source>
</reference>